<proteinExistence type="predicted"/>
<feature type="non-terminal residue" evidence="1">
    <location>
        <position position="1"/>
    </location>
</feature>
<protein>
    <submittedName>
        <fullName evidence="1">Uncharacterized protein</fullName>
    </submittedName>
</protein>
<comment type="caution">
    <text evidence="1">The sequence shown here is derived from an EMBL/GenBank/DDBJ whole genome shotgun (WGS) entry which is preliminary data.</text>
</comment>
<reference evidence="2" key="1">
    <citation type="journal article" date="2019" name="Int. J. Syst. Evol. Microbiol.">
        <title>The Global Catalogue of Microorganisms (GCM) 10K type strain sequencing project: providing services to taxonomists for standard genome sequencing and annotation.</title>
        <authorList>
            <consortium name="The Broad Institute Genomics Platform"/>
            <consortium name="The Broad Institute Genome Sequencing Center for Infectious Disease"/>
            <person name="Wu L."/>
            <person name="Ma J."/>
        </authorList>
    </citation>
    <scope>NUCLEOTIDE SEQUENCE [LARGE SCALE GENOMIC DNA]</scope>
    <source>
        <strain evidence="2">IBRC-M 10813</strain>
    </source>
</reference>
<dbReference type="Proteomes" id="UP001595843">
    <property type="component" value="Unassembled WGS sequence"/>
</dbReference>
<organism evidence="1 2">
    <name type="scientific">Salinithrix halophila</name>
    <dbReference type="NCBI Taxonomy" id="1485204"/>
    <lineage>
        <taxon>Bacteria</taxon>
        <taxon>Bacillati</taxon>
        <taxon>Bacillota</taxon>
        <taxon>Bacilli</taxon>
        <taxon>Bacillales</taxon>
        <taxon>Thermoactinomycetaceae</taxon>
        <taxon>Salinithrix</taxon>
    </lineage>
</organism>
<evidence type="ECO:0000313" key="2">
    <source>
        <dbReference type="Proteomes" id="UP001595843"/>
    </source>
</evidence>
<dbReference type="RefSeq" id="WP_380704876.1">
    <property type="nucleotide sequence ID" value="NZ_JBHSAP010000013.1"/>
</dbReference>
<sequence length="75" mass="8817">TRYPYRKVGMDHLLSTEYHHERTKQGRINLLFSFEGMLPPILHGSMHLENWIRKKAKNCEGYKCKRTGTDAISPE</sequence>
<evidence type="ECO:0000313" key="1">
    <source>
        <dbReference type="EMBL" id="MFC4077190.1"/>
    </source>
</evidence>
<dbReference type="EMBL" id="JBHSAP010000013">
    <property type="protein sequence ID" value="MFC4077190.1"/>
    <property type="molecule type" value="Genomic_DNA"/>
</dbReference>
<gene>
    <name evidence="1" type="ORF">ACFOUO_10295</name>
</gene>
<name>A0ABV8JFQ0_9BACL</name>
<keyword evidence="2" id="KW-1185">Reference proteome</keyword>
<accession>A0ABV8JFQ0</accession>